<dbReference type="InterPro" id="IPR013087">
    <property type="entry name" value="Znf_C2H2_type"/>
</dbReference>
<accession>A0A9P6VFA1</accession>
<dbReference type="GO" id="GO:0006351">
    <property type="term" value="P:DNA-templated transcription"/>
    <property type="evidence" value="ECO:0007669"/>
    <property type="project" value="InterPro"/>
</dbReference>
<evidence type="ECO:0000313" key="9">
    <source>
        <dbReference type="Proteomes" id="UP000785200"/>
    </source>
</evidence>
<feature type="domain" description="C2H2-type" evidence="7">
    <location>
        <begin position="14"/>
        <end position="41"/>
    </location>
</feature>
<keyword evidence="5" id="KW-0862">Zinc</keyword>
<dbReference type="Gene3D" id="3.30.160.60">
    <property type="entry name" value="Classic Zinc Finger"/>
    <property type="match status" value="1"/>
</dbReference>
<evidence type="ECO:0000256" key="6">
    <source>
        <dbReference type="SAM" id="MobiDB-lite"/>
    </source>
</evidence>
<dbReference type="PRINTS" id="PR00081">
    <property type="entry name" value="GDHRDH"/>
</dbReference>
<dbReference type="SUPFAM" id="SSF51735">
    <property type="entry name" value="NAD(P)-binding Rossmann-fold domains"/>
    <property type="match status" value="2"/>
</dbReference>
<dbReference type="PROSITE" id="PS00061">
    <property type="entry name" value="ADH_SHORT"/>
    <property type="match status" value="1"/>
</dbReference>
<dbReference type="InterPro" id="IPR002347">
    <property type="entry name" value="SDR_fam"/>
</dbReference>
<dbReference type="InterPro" id="IPR007219">
    <property type="entry name" value="XnlR_reg_dom"/>
</dbReference>
<keyword evidence="5" id="KW-0479">Metal-binding</keyword>
<comment type="caution">
    <text evidence="8">The sequence shown here is derived from an EMBL/GenBank/DDBJ whole genome shotgun (WGS) entry which is preliminary data.</text>
</comment>
<dbReference type="Proteomes" id="UP000785200">
    <property type="component" value="Unassembled WGS sequence"/>
</dbReference>
<dbReference type="Pfam" id="PF04082">
    <property type="entry name" value="Fungal_trans"/>
    <property type="match status" value="1"/>
</dbReference>
<dbReference type="EMBL" id="VNKQ01000014">
    <property type="protein sequence ID" value="KAG0646832.1"/>
    <property type="molecule type" value="Genomic_DNA"/>
</dbReference>
<dbReference type="SUPFAM" id="SSF57667">
    <property type="entry name" value="beta-beta-alpha zinc fingers"/>
    <property type="match status" value="1"/>
</dbReference>
<evidence type="ECO:0000259" key="7">
    <source>
        <dbReference type="PROSITE" id="PS50157"/>
    </source>
</evidence>
<keyword evidence="3" id="KW-0560">Oxidoreductase</keyword>
<dbReference type="InterPro" id="IPR020904">
    <property type="entry name" value="Sc_DH/Rdtase_CS"/>
</dbReference>
<evidence type="ECO:0000256" key="2">
    <source>
        <dbReference type="ARBA" id="ARBA00022857"/>
    </source>
</evidence>
<dbReference type="FunFam" id="3.40.50.720:FF:000084">
    <property type="entry name" value="Short-chain dehydrogenase reductase"/>
    <property type="match status" value="1"/>
</dbReference>
<comment type="similarity">
    <text evidence="1">Belongs to the short-chain dehydrogenases/reductases (SDR) family.</text>
</comment>
<dbReference type="PANTHER" id="PTHR44229">
    <property type="entry name" value="15-HYDROXYPROSTAGLANDIN DEHYDROGENASE [NAD(+)]"/>
    <property type="match status" value="1"/>
</dbReference>
<evidence type="ECO:0000256" key="4">
    <source>
        <dbReference type="ARBA" id="ARBA00023242"/>
    </source>
</evidence>
<reference evidence="8" key="1">
    <citation type="submission" date="2019-07" db="EMBL/GenBank/DDBJ databases">
        <title>Hyphodiscus hymeniophilus genome sequencing and assembly.</title>
        <authorList>
            <person name="Kramer G."/>
            <person name="Nodwell J."/>
        </authorList>
    </citation>
    <scope>NUCLEOTIDE SEQUENCE</scope>
    <source>
        <strain evidence="8">ATCC 34498</strain>
    </source>
</reference>
<dbReference type="Gene3D" id="3.40.50.720">
    <property type="entry name" value="NAD(P)-binding Rossmann-like Domain"/>
    <property type="match status" value="2"/>
</dbReference>
<dbReference type="OrthoDB" id="10018191at2759"/>
<dbReference type="InterPro" id="IPR036291">
    <property type="entry name" value="NAD(P)-bd_dom_sf"/>
</dbReference>
<name>A0A9P6VFA1_9HELO</name>
<dbReference type="GO" id="GO:0005737">
    <property type="term" value="C:cytoplasm"/>
    <property type="evidence" value="ECO:0007669"/>
    <property type="project" value="TreeGrafter"/>
</dbReference>
<keyword evidence="9" id="KW-1185">Reference proteome</keyword>
<dbReference type="InterPro" id="IPR036236">
    <property type="entry name" value="Znf_C2H2_sf"/>
</dbReference>
<dbReference type="GO" id="GO:0016616">
    <property type="term" value="F:oxidoreductase activity, acting on the CH-OH group of donors, NAD or NADP as acceptor"/>
    <property type="evidence" value="ECO:0007669"/>
    <property type="project" value="TreeGrafter"/>
</dbReference>
<dbReference type="CDD" id="cd12148">
    <property type="entry name" value="fungal_TF_MHR"/>
    <property type="match status" value="1"/>
</dbReference>
<keyword evidence="4" id="KW-0539">Nucleus</keyword>
<proteinExistence type="inferred from homology"/>
<dbReference type="AlphaFoldDB" id="A0A9P6VFA1"/>
<protein>
    <submittedName>
        <fullName evidence="8">15-hydroxyprostaglandin dehydrogenase</fullName>
    </submittedName>
</protein>
<dbReference type="PANTHER" id="PTHR44229:SF4">
    <property type="entry name" value="15-HYDROXYPROSTAGLANDIN DEHYDROGENASE [NAD(+)]"/>
    <property type="match status" value="1"/>
</dbReference>
<evidence type="ECO:0000256" key="3">
    <source>
        <dbReference type="ARBA" id="ARBA00023002"/>
    </source>
</evidence>
<feature type="region of interest" description="Disordered" evidence="6">
    <location>
        <begin position="513"/>
        <end position="535"/>
    </location>
</feature>
<dbReference type="Pfam" id="PF00106">
    <property type="entry name" value="adh_short"/>
    <property type="match status" value="2"/>
</dbReference>
<dbReference type="PROSITE" id="PS50157">
    <property type="entry name" value="ZINC_FINGER_C2H2_2"/>
    <property type="match status" value="1"/>
</dbReference>
<keyword evidence="5" id="KW-0863">Zinc-finger</keyword>
<keyword evidence="2" id="KW-0521">NADP</keyword>
<dbReference type="PROSITE" id="PS00028">
    <property type="entry name" value="ZINC_FINGER_C2H2_1"/>
    <property type="match status" value="1"/>
</dbReference>
<dbReference type="GO" id="GO:0008270">
    <property type="term" value="F:zinc ion binding"/>
    <property type="evidence" value="ECO:0007669"/>
    <property type="project" value="UniProtKB-KW"/>
</dbReference>
<evidence type="ECO:0000313" key="8">
    <source>
        <dbReference type="EMBL" id="KAG0646832.1"/>
    </source>
</evidence>
<feature type="compositionally biased region" description="Low complexity" evidence="6">
    <location>
        <begin position="519"/>
        <end position="535"/>
    </location>
</feature>
<gene>
    <name evidence="8" type="ORF">D0Z07_6098</name>
</gene>
<dbReference type="GO" id="GO:0003677">
    <property type="term" value="F:DNA binding"/>
    <property type="evidence" value="ECO:0007669"/>
    <property type="project" value="InterPro"/>
</dbReference>
<evidence type="ECO:0000256" key="1">
    <source>
        <dbReference type="ARBA" id="ARBA00006484"/>
    </source>
</evidence>
<organism evidence="8 9">
    <name type="scientific">Hyphodiscus hymeniophilus</name>
    <dbReference type="NCBI Taxonomy" id="353542"/>
    <lineage>
        <taxon>Eukaryota</taxon>
        <taxon>Fungi</taxon>
        <taxon>Dikarya</taxon>
        <taxon>Ascomycota</taxon>
        <taxon>Pezizomycotina</taxon>
        <taxon>Leotiomycetes</taxon>
        <taxon>Helotiales</taxon>
        <taxon>Hyphodiscaceae</taxon>
        <taxon>Hyphodiscus</taxon>
    </lineage>
</organism>
<sequence length="1188" mass="131508">MVKPPNSEVAGKTVTCTICQKKFSRTDHLKRHHLRHSGVKPYSCIFCGETFTRRLGSPPTLLSIELTFSEVTISVIIILDALNAKNDKFQRLPEVDDGLMLVIRTGSTDSKSNEFFGNGSENGSTFSDPFEDEPIDWSLFEDENLLRFLSSPLTDMQMQTDDMFAPLFMEPHYPGPNSMQPVAFPSEWEPPSVQSSTIIQVILEKAISLQITPQEQADIQQHLNFLFTPSKITKFINLYFEFWHPHCPIVHQPTFCVEMAAIPLVMAVTLMGAMYSQADREVNTAKIVLDLAELVIYSVDELTDEFEIKQVLRASTASEQSLSSSPTTLSHLHAAYLMLVVQFWAGSMVSRKRAVETRFNNVVKVARRLGLTKARHELDDSVDESLWIRKESQIRLISTMTLLDCAFSFFANFPCRLTISELRFDLPCEEIYFSSPHPFSEQSFTFSRRITLNEAFYSLFPAKSASRSSNPVKKSNPLGLNPMDMFILIHILYVYTLTHITLFSCSFPQSTAPSTPDQSGTSTPGAPSTSSFSSDTNHTLIKAALSRWRSLWTAIRSNMPNHAWANLGFFRNGYNYWLVTQLLINNKGSADLMIGMEVGCEDTLKQLKGLLREGLGETGQHEKLTDCGPGSARGIGAATVYLLHACGSSVVHGDWDSTAKNLDFELKTNGHKGETFSVQTDVTDYDSVLNLFDTAWKKYGRVDIAISNAGIQEVGNWFDPDLDLTSIRIKPSNKVVDVNLTGTLYFARIAAVYLKQGAKPIEDKSLVLLSSTAGFKETPGLFAYTASKHGVLGLLRSARPYLPKTHNIRINAICPWMTDTVMVAGIREDWVKEGLPVNKPADVARLILEVGSDGESNGKAVFVEGGRGWDIEEGINRCEEQWLGIEVSRMLARGQEVLGDGTDWTKPEKAMADSNLTGKSVIVTGGASGIGLAIVRFFAAQSTKISILDICAPVAQAAVSLLRTEFPSSSFLFKKCDISNWDEQAAVFAEIYKETGRIDYVFANAGVSEIGNFLESSTRDPVKPTLKTVDINLVGTLYKSVDWKLAVKLAVHYMRKTPSQRKGLIVCTASNAGLYPFSIAPMYGTSKHGVVGTVRSLAKPLESEGIRINAICPNCIATGLADDNLFSRMLLTPMSVAIDAVREFVTNQAMTGVTAEISGETFTIRDPPEMIDEMTRKNFDTFWNLGYA</sequence>
<dbReference type="GO" id="GO:0009688">
    <property type="term" value="P:abscisic acid biosynthetic process"/>
    <property type="evidence" value="ECO:0007669"/>
    <property type="project" value="UniProtKB-ARBA"/>
</dbReference>
<evidence type="ECO:0000256" key="5">
    <source>
        <dbReference type="PROSITE-ProRule" id="PRU00042"/>
    </source>
</evidence>